<sequence>MSETLTIRVDPHVHSEASYDASDPVELILEQSAEIGLDAVVVTDHDVLHESIRAAELAPEYGLVGIPGVEVSTADGHLLAIGVDEMPPR</sequence>
<keyword evidence="3" id="KW-1185">Reference proteome</keyword>
<feature type="domain" description="Polymerase/histidinol phosphatase N-terminal" evidence="1">
    <location>
        <begin position="9"/>
        <end position="75"/>
    </location>
</feature>
<evidence type="ECO:0000259" key="1">
    <source>
        <dbReference type="SMART" id="SM00481"/>
    </source>
</evidence>
<dbReference type="InterPro" id="IPR004013">
    <property type="entry name" value="PHP_dom"/>
</dbReference>
<dbReference type="EMBL" id="JBHSWU010001086">
    <property type="protein sequence ID" value="MFC6726396.1"/>
    <property type="molecule type" value="Genomic_DNA"/>
</dbReference>
<dbReference type="PANTHER" id="PTHR42924:SF3">
    <property type="entry name" value="POLYMERASE_HISTIDINOL PHOSPHATASE N-TERMINAL DOMAIN-CONTAINING PROTEIN"/>
    <property type="match status" value="1"/>
</dbReference>
<comment type="caution">
    <text evidence="2">The sequence shown here is derived from an EMBL/GenBank/DDBJ whole genome shotgun (WGS) entry which is preliminary data.</text>
</comment>
<organism evidence="2 3">
    <name type="scientific">Halobium palmae</name>
    <dbReference type="NCBI Taxonomy" id="1776492"/>
    <lineage>
        <taxon>Archaea</taxon>
        <taxon>Methanobacteriati</taxon>
        <taxon>Methanobacteriota</taxon>
        <taxon>Stenosarchaea group</taxon>
        <taxon>Halobacteria</taxon>
        <taxon>Halobacteriales</taxon>
        <taxon>Haloferacaceae</taxon>
        <taxon>Halobium</taxon>
    </lineage>
</organism>
<dbReference type="Proteomes" id="UP001596328">
    <property type="component" value="Unassembled WGS sequence"/>
</dbReference>
<proteinExistence type="predicted"/>
<dbReference type="SUPFAM" id="SSF89550">
    <property type="entry name" value="PHP domain-like"/>
    <property type="match status" value="1"/>
</dbReference>
<evidence type="ECO:0000313" key="3">
    <source>
        <dbReference type="Proteomes" id="UP001596328"/>
    </source>
</evidence>
<reference evidence="2 3" key="1">
    <citation type="journal article" date="2019" name="Int. J. Syst. Evol. Microbiol.">
        <title>The Global Catalogue of Microorganisms (GCM) 10K type strain sequencing project: providing services to taxonomists for standard genome sequencing and annotation.</title>
        <authorList>
            <consortium name="The Broad Institute Genomics Platform"/>
            <consortium name="The Broad Institute Genome Sequencing Center for Infectious Disease"/>
            <person name="Wu L."/>
            <person name="Ma J."/>
        </authorList>
    </citation>
    <scope>NUCLEOTIDE SEQUENCE [LARGE SCALE GENOMIC DNA]</scope>
    <source>
        <strain evidence="2 3">NBRC 111368</strain>
    </source>
</reference>
<dbReference type="InterPro" id="IPR003141">
    <property type="entry name" value="Pol/His_phosphatase_N"/>
</dbReference>
<accession>A0ABD5S471</accession>
<dbReference type="AlphaFoldDB" id="A0ABD5S471"/>
<dbReference type="PANTHER" id="PTHR42924">
    <property type="entry name" value="EXONUCLEASE"/>
    <property type="match status" value="1"/>
</dbReference>
<evidence type="ECO:0000313" key="2">
    <source>
        <dbReference type="EMBL" id="MFC6726396.1"/>
    </source>
</evidence>
<protein>
    <submittedName>
        <fullName evidence="2">PHP domain-containing protein</fullName>
    </submittedName>
</protein>
<dbReference type="InterPro" id="IPR052018">
    <property type="entry name" value="PHP_domain"/>
</dbReference>
<gene>
    <name evidence="2" type="ORF">ACFQE1_18920</name>
</gene>
<dbReference type="InterPro" id="IPR016195">
    <property type="entry name" value="Pol/histidinol_Pase-like"/>
</dbReference>
<dbReference type="CDD" id="cd07432">
    <property type="entry name" value="PHP_HisPPase"/>
    <property type="match status" value="1"/>
</dbReference>
<dbReference type="Pfam" id="PF02811">
    <property type="entry name" value="PHP"/>
    <property type="match status" value="1"/>
</dbReference>
<dbReference type="Gene3D" id="3.20.20.140">
    <property type="entry name" value="Metal-dependent hydrolases"/>
    <property type="match status" value="1"/>
</dbReference>
<dbReference type="SMART" id="SM00481">
    <property type="entry name" value="POLIIIAc"/>
    <property type="match status" value="1"/>
</dbReference>
<feature type="non-terminal residue" evidence="2">
    <location>
        <position position="89"/>
    </location>
</feature>
<name>A0ABD5S471_9EURY</name>